<evidence type="ECO:0000313" key="8">
    <source>
        <dbReference type="Proteomes" id="UP001164712"/>
    </source>
</evidence>
<dbReference type="InterPro" id="IPR014031">
    <property type="entry name" value="Ketoacyl_synth_C"/>
</dbReference>
<evidence type="ECO:0000313" key="7">
    <source>
        <dbReference type="EMBL" id="WAT02516.1"/>
    </source>
</evidence>
<dbReference type="Pfam" id="PF16197">
    <property type="entry name" value="KAsynt_C_assoc"/>
    <property type="match status" value="1"/>
</dbReference>
<sequence length="666" mass="71809">MDIAIIGVSCRLPDADNYSEFWGNIVNHRNSVVKISSAEQGEFSLPRATLKWPAEHENRFAALINRIDGFDNQFFGIIPKVAETMDPQQRIMLENTWTCLEDAGIPPSSLRGKKVGVIIGVFNNDYKELQENTDNPIEAHHSTGTATSIIANRISHFFDFHGPSLALDTACSSSLNAIHAAVQAIRNGDCEIALSGGVNLILTSTRHQSFAKMGMLSPSGACHSFDDQADGYVRGEGAAVLLLKPLDKALADGDTVHGVIKGSAVNHCGNSYTLTYPSADAQADVIIAAHRQAGVPINSIGLIEAHGTGTPKGDPIEFAGLKQAFSALAQQQDIALEDGFCGVTSVKSNIGHLEAAAGVAGVIKVLQAFRHRQLPPLRHFSAINPKIDLQQSPFFFVDQTTAWPRIDDATPRRAGVSSFGFGGTNAHVVLEEAPEPLRRRTRKKSRPTSGSASLIALSAKSPEALLQRQMQLIQWLQAHPDASLDAVSATLLTRRDHFPYRFGCVGHEVQSLVATLETAVAQGLLVMQAHEDAEAEEAGMQARALLEHLARAKSPASESQLAQLADCYQRGARFEGSALFANTDVKAVSLPTYPFIHQSFWITPRRRFSRRPASSGAECGQHTLSGGAASRRILCCGSSHGRSGYFAGCDVSRAGARSLYRFDTYP</sequence>
<feature type="domain" description="Ketosynthase family 3 (KS3)" evidence="6">
    <location>
        <begin position="1"/>
        <end position="432"/>
    </location>
</feature>
<dbReference type="InterPro" id="IPR014030">
    <property type="entry name" value="Ketoacyl_synth_N"/>
</dbReference>
<dbReference type="PROSITE" id="PS52004">
    <property type="entry name" value="KS3_2"/>
    <property type="match status" value="1"/>
</dbReference>
<gene>
    <name evidence="7" type="ORF">O1V66_08085</name>
</gene>
<dbReference type="SMART" id="SM00825">
    <property type="entry name" value="PKS_KS"/>
    <property type="match status" value="1"/>
</dbReference>
<evidence type="ECO:0000256" key="5">
    <source>
        <dbReference type="RuleBase" id="RU003694"/>
    </source>
</evidence>
<keyword evidence="2" id="KW-0596">Phosphopantetheine</keyword>
<dbReference type="PANTHER" id="PTHR43775">
    <property type="entry name" value="FATTY ACID SYNTHASE"/>
    <property type="match status" value="1"/>
</dbReference>
<keyword evidence="8" id="KW-1185">Reference proteome</keyword>
<dbReference type="Proteomes" id="UP001164712">
    <property type="component" value="Chromosome"/>
</dbReference>
<dbReference type="InterPro" id="IPR050091">
    <property type="entry name" value="PKS_NRPS_Biosynth_Enz"/>
</dbReference>
<proteinExistence type="inferred from homology"/>
<comment type="pathway">
    <text evidence="1">Lipid metabolism; fatty acid biosynthesis.</text>
</comment>
<keyword evidence="4 5" id="KW-0808">Transferase</keyword>
<dbReference type="CDD" id="cd00833">
    <property type="entry name" value="PKS"/>
    <property type="match status" value="1"/>
</dbReference>
<accession>A0ABY7HUN1</accession>
<organism evidence="7 8">
    <name type="scientific">Rouxiella chamberiensis</name>
    <dbReference type="NCBI Taxonomy" id="1513468"/>
    <lineage>
        <taxon>Bacteria</taxon>
        <taxon>Pseudomonadati</taxon>
        <taxon>Pseudomonadota</taxon>
        <taxon>Gammaproteobacteria</taxon>
        <taxon>Enterobacterales</taxon>
        <taxon>Yersiniaceae</taxon>
        <taxon>Rouxiella</taxon>
    </lineage>
</organism>
<evidence type="ECO:0000256" key="1">
    <source>
        <dbReference type="ARBA" id="ARBA00005194"/>
    </source>
</evidence>
<dbReference type="RefSeq" id="WP_269128249.1">
    <property type="nucleotide sequence ID" value="NZ_CP114058.1"/>
</dbReference>
<evidence type="ECO:0000256" key="3">
    <source>
        <dbReference type="ARBA" id="ARBA00022553"/>
    </source>
</evidence>
<dbReference type="Pfam" id="PF00109">
    <property type="entry name" value="ketoacyl-synt"/>
    <property type="match status" value="1"/>
</dbReference>
<dbReference type="SUPFAM" id="SSF53901">
    <property type="entry name" value="Thiolase-like"/>
    <property type="match status" value="1"/>
</dbReference>
<dbReference type="InterPro" id="IPR016039">
    <property type="entry name" value="Thiolase-like"/>
</dbReference>
<dbReference type="Gene3D" id="1.10.1240.100">
    <property type="match status" value="1"/>
</dbReference>
<protein>
    <submittedName>
        <fullName evidence="7">Beta-ketoacyl synthase N-terminal-like domain-containing protein</fullName>
    </submittedName>
</protein>
<dbReference type="InterPro" id="IPR020841">
    <property type="entry name" value="PKS_Beta-ketoAc_synthase_dom"/>
</dbReference>
<dbReference type="Gene3D" id="3.40.47.10">
    <property type="match status" value="1"/>
</dbReference>
<dbReference type="PROSITE" id="PS00606">
    <property type="entry name" value="KS3_1"/>
    <property type="match status" value="1"/>
</dbReference>
<evidence type="ECO:0000256" key="2">
    <source>
        <dbReference type="ARBA" id="ARBA00022450"/>
    </source>
</evidence>
<dbReference type="Pfam" id="PF02801">
    <property type="entry name" value="Ketoacyl-synt_C"/>
    <property type="match status" value="1"/>
</dbReference>
<reference evidence="7" key="1">
    <citation type="submission" date="2022-12" db="EMBL/GenBank/DDBJ databases">
        <title>Complete genome sequence of an Australian strain of Rouxiella badensis DAR84756 and resolution of the R. badensis DSM100043 and R. chamberiensis DSM28324 genomes.</title>
        <authorList>
            <person name="Paul S."/>
            <person name="Anderson P.J."/>
            <person name="Maynard G."/>
            <person name="Dyall-Smith M."/>
            <person name="Kudinha T."/>
        </authorList>
    </citation>
    <scope>NUCLEOTIDE SEQUENCE</scope>
    <source>
        <strain evidence="7">DSM 28324</strain>
    </source>
</reference>
<evidence type="ECO:0000259" key="6">
    <source>
        <dbReference type="PROSITE" id="PS52004"/>
    </source>
</evidence>
<comment type="similarity">
    <text evidence="5">Belongs to the thiolase-like superfamily. Beta-ketoacyl-ACP synthases family.</text>
</comment>
<evidence type="ECO:0000256" key="4">
    <source>
        <dbReference type="ARBA" id="ARBA00022679"/>
    </source>
</evidence>
<keyword evidence="3" id="KW-0597">Phosphoprotein</keyword>
<dbReference type="EMBL" id="CP114058">
    <property type="protein sequence ID" value="WAT02516.1"/>
    <property type="molecule type" value="Genomic_DNA"/>
</dbReference>
<dbReference type="InterPro" id="IPR032821">
    <property type="entry name" value="PKS_assoc"/>
</dbReference>
<dbReference type="PANTHER" id="PTHR43775:SF37">
    <property type="entry name" value="SI:DKEY-61P9.11"/>
    <property type="match status" value="1"/>
</dbReference>
<dbReference type="InterPro" id="IPR018201">
    <property type="entry name" value="Ketoacyl_synth_AS"/>
</dbReference>
<name>A0ABY7HUN1_9GAMM</name>